<dbReference type="Proteomes" id="UP001314796">
    <property type="component" value="Unassembled WGS sequence"/>
</dbReference>
<evidence type="ECO:0000313" key="10">
    <source>
        <dbReference type="Proteomes" id="UP001314796"/>
    </source>
</evidence>
<evidence type="ECO:0000256" key="7">
    <source>
        <dbReference type="ARBA" id="ARBA00023136"/>
    </source>
</evidence>
<feature type="transmembrane region" description="Helical" evidence="8">
    <location>
        <begin position="12"/>
        <end position="32"/>
    </location>
</feature>
<dbReference type="PANTHER" id="PTHR34975:SF2">
    <property type="entry name" value="SPORE GERMINATION PROTEIN A2"/>
    <property type="match status" value="1"/>
</dbReference>
<evidence type="ECO:0000256" key="3">
    <source>
        <dbReference type="ARBA" id="ARBA00022448"/>
    </source>
</evidence>
<dbReference type="RefSeq" id="WP_204403425.1">
    <property type="nucleotide sequence ID" value="NZ_JAFBEE010000018.1"/>
</dbReference>
<keyword evidence="10" id="KW-1185">Reference proteome</keyword>
<evidence type="ECO:0000256" key="5">
    <source>
        <dbReference type="ARBA" id="ARBA00022692"/>
    </source>
</evidence>
<dbReference type="EMBL" id="JAFBEE010000018">
    <property type="protein sequence ID" value="MBM7615808.1"/>
    <property type="molecule type" value="Genomic_DNA"/>
</dbReference>
<accession>A0ABS2NS93</accession>
<sequence length="361" mass="40130">MIKNQQLSSYQLCLAIVAFIFGSVAIFSPVLSAQQDAWLAHVIGWGGGFLLISLYAGIALLNPNMTLIDVLKSHFGEYLGSIIGLLYVWYGLHIASLILHSFSEFMVSVNYTETPTVFIVISVLIPIFYGLRKGLEVCIRVNQMSMIFLVATLLLTILLSIPLFDLGHLLPFLEFGFKPILKGGLHLTAFPFGETVLLLMIFPCLKKQKDLLKISNLAVFIAGLLLLLNLLKDLLILGPDIMSRHLFPTYMSVSMIPQAVLEPIVSANLLISSGFQALLCIFAALVGIAQIFGLDDYKPLVLPVVAFVASLSFWVHESYPEAFTWSVKYWTIYSIPFQLIIPVILFGLSLIKKNKKWTVNT</sequence>
<feature type="transmembrane region" description="Helical" evidence="8">
    <location>
        <begin position="329"/>
        <end position="351"/>
    </location>
</feature>
<evidence type="ECO:0000256" key="4">
    <source>
        <dbReference type="ARBA" id="ARBA00022544"/>
    </source>
</evidence>
<keyword evidence="3" id="KW-0813">Transport</keyword>
<feature type="transmembrane region" description="Helical" evidence="8">
    <location>
        <begin position="300"/>
        <end position="317"/>
    </location>
</feature>
<organism evidence="9 10">
    <name type="scientific">Alkaliphilus hydrothermalis</name>
    <dbReference type="NCBI Taxonomy" id="1482730"/>
    <lineage>
        <taxon>Bacteria</taxon>
        <taxon>Bacillati</taxon>
        <taxon>Bacillota</taxon>
        <taxon>Clostridia</taxon>
        <taxon>Peptostreptococcales</taxon>
        <taxon>Natronincolaceae</taxon>
        <taxon>Alkaliphilus</taxon>
    </lineage>
</organism>
<dbReference type="PANTHER" id="PTHR34975">
    <property type="entry name" value="SPORE GERMINATION PROTEIN A2"/>
    <property type="match status" value="1"/>
</dbReference>
<feature type="transmembrane region" description="Helical" evidence="8">
    <location>
        <begin position="264"/>
        <end position="288"/>
    </location>
</feature>
<evidence type="ECO:0000256" key="8">
    <source>
        <dbReference type="SAM" id="Phobius"/>
    </source>
</evidence>
<comment type="similarity">
    <text evidence="2">Belongs to the amino acid-polyamine-organocation (APC) superfamily. Spore germination protein (SGP) (TC 2.A.3.9) family.</text>
</comment>
<evidence type="ECO:0000256" key="1">
    <source>
        <dbReference type="ARBA" id="ARBA00004141"/>
    </source>
</evidence>
<keyword evidence="7 8" id="KW-0472">Membrane</keyword>
<protein>
    <submittedName>
        <fullName evidence="9">Spore germination protein KB</fullName>
    </submittedName>
</protein>
<keyword evidence="4" id="KW-0309">Germination</keyword>
<reference evidence="9 10" key="1">
    <citation type="submission" date="2021-01" db="EMBL/GenBank/DDBJ databases">
        <title>Genomic Encyclopedia of Type Strains, Phase IV (KMG-IV): sequencing the most valuable type-strain genomes for metagenomic binning, comparative biology and taxonomic classification.</title>
        <authorList>
            <person name="Goeker M."/>
        </authorList>
    </citation>
    <scope>NUCLEOTIDE SEQUENCE [LARGE SCALE GENOMIC DNA]</scope>
    <source>
        <strain evidence="9 10">DSM 25890</strain>
    </source>
</reference>
<feature type="transmembrane region" description="Helical" evidence="8">
    <location>
        <begin position="82"/>
        <end position="102"/>
    </location>
</feature>
<feature type="transmembrane region" description="Helical" evidence="8">
    <location>
        <begin position="217"/>
        <end position="237"/>
    </location>
</feature>
<gene>
    <name evidence="9" type="ORF">JOC73_002382</name>
</gene>
<feature type="transmembrane region" description="Helical" evidence="8">
    <location>
        <begin position="38"/>
        <end position="61"/>
    </location>
</feature>
<comment type="caution">
    <text evidence="9">The sequence shown here is derived from an EMBL/GenBank/DDBJ whole genome shotgun (WGS) entry which is preliminary data.</text>
</comment>
<proteinExistence type="inferred from homology"/>
<dbReference type="InterPro" id="IPR004761">
    <property type="entry name" value="Spore_GerAB"/>
</dbReference>
<evidence type="ECO:0000313" key="9">
    <source>
        <dbReference type="EMBL" id="MBM7615808.1"/>
    </source>
</evidence>
<evidence type="ECO:0000256" key="6">
    <source>
        <dbReference type="ARBA" id="ARBA00022989"/>
    </source>
</evidence>
<name>A0ABS2NS93_9FIRM</name>
<evidence type="ECO:0000256" key="2">
    <source>
        <dbReference type="ARBA" id="ARBA00007998"/>
    </source>
</evidence>
<keyword evidence="6 8" id="KW-1133">Transmembrane helix</keyword>
<comment type="subcellular location">
    <subcellularLocation>
        <location evidence="1">Membrane</location>
        <topology evidence="1">Multi-pass membrane protein</topology>
    </subcellularLocation>
</comment>
<feature type="transmembrane region" description="Helical" evidence="8">
    <location>
        <begin position="114"/>
        <end position="132"/>
    </location>
</feature>
<dbReference type="NCBIfam" id="TIGR00912">
    <property type="entry name" value="2A0309"/>
    <property type="match status" value="1"/>
</dbReference>
<feature type="transmembrane region" description="Helical" evidence="8">
    <location>
        <begin position="144"/>
        <end position="164"/>
    </location>
</feature>
<dbReference type="Pfam" id="PF03845">
    <property type="entry name" value="Spore_permease"/>
    <property type="match status" value="1"/>
</dbReference>
<feature type="transmembrane region" description="Helical" evidence="8">
    <location>
        <begin position="184"/>
        <end position="205"/>
    </location>
</feature>
<keyword evidence="5 8" id="KW-0812">Transmembrane</keyword>